<protein>
    <recommendedName>
        <fullName evidence="7">Inorganic pyrophosphatase</fullName>
        <ecNumber evidence="7">3.6.1.1</ecNumber>
    </recommendedName>
    <alternativeName>
        <fullName evidence="7">Pyrophosphate phospho-hydrolase</fullName>
        <shortName evidence="7">PPase</shortName>
    </alternativeName>
</protein>
<comment type="subunit">
    <text evidence="7">Homohexamer.</text>
</comment>
<reference evidence="8 9" key="1">
    <citation type="submission" date="2020-10" db="EMBL/GenBank/DDBJ databases">
        <title>Connecting structure to function with the recovery of over 1000 high-quality activated sludge metagenome-assembled genomes encoding full-length rRNA genes using long-read sequencing.</title>
        <authorList>
            <person name="Singleton C.M."/>
            <person name="Petriglieri F."/>
            <person name="Kristensen J.M."/>
            <person name="Kirkegaard R.H."/>
            <person name="Michaelsen T.Y."/>
            <person name="Andersen M.H."/>
            <person name="Karst S.M."/>
            <person name="Dueholm M.S."/>
            <person name="Nielsen P.H."/>
            <person name="Albertsen M."/>
        </authorList>
    </citation>
    <scope>NUCLEOTIDE SEQUENCE [LARGE SCALE GENOMIC DNA]</scope>
    <source>
        <strain evidence="8">Ribe_18-Q3-R11-54_BAT3C.373</strain>
    </source>
</reference>
<dbReference type="InterPro" id="IPR008162">
    <property type="entry name" value="Pyrophosphatase"/>
</dbReference>
<dbReference type="GO" id="GO:0000287">
    <property type="term" value="F:magnesium ion binding"/>
    <property type="evidence" value="ECO:0007669"/>
    <property type="project" value="UniProtKB-UniRule"/>
</dbReference>
<dbReference type="GO" id="GO:0006796">
    <property type="term" value="P:phosphate-containing compound metabolic process"/>
    <property type="evidence" value="ECO:0007669"/>
    <property type="project" value="InterPro"/>
</dbReference>
<comment type="function">
    <text evidence="7">Catalyzes the hydrolysis of inorganic pyrophosphate (PPi) forming two phosphate ions.</text>
</comment>
<evidence type="ECO:0000256" key="1">
    <source>
        <dbReference type="ARBA" id="ARBA00001946"/>
    </source>
</evidence>
<dbReference type="GO" id="GO:0005737">
    <property type="term" value="C:cytoplasm"/>
    <property type="evidence" value="ECO:0007669"/>
    <property type="project" value="UniProtKB-SubCell"/>
</dbReference>
<dbReference type="PANTHER" id="PTHR10286">
    <property type="entry name" value="INORGANIC PYROPHOSPHATASE"/>
    <property type="match status" value="1"/>
</dbReference>
<feature type="binding site" evidence="7">
    <location>
        <position position="46"/>
    </location>
    <ligand>
        <name>substrate</name>
    </ligand>
</feature>
<comment type="cofactor">
    <cofactor evidence="1 7">
        <name>Mg(2+)</name>
        <dbReference type="ChEBI" id="CHEBI:18420"/>
    </cofactor>
</comment>
<dbReference type="Proteomes" id="UP000808349">
    <property type="component" value="Unassembled WGS sequence"/>
</dbReference>
<feature type="binding site" evidence="7">
    <location>
        <position position="68"/>
    </location>
    <ligand>
        <name>Mg(2+)</name>
        <dbReference type="ChEBI" id="CHEBI:18420"/>
        <label>1</label>
    </ligand>
</feature>
<keyword evidence="4 7" id="KW-0378">Hydrolase</keyword>
<dbReference type="CDD" id="cd00412">
    <property type="entry name" value="pyrophosphatase"/>
    <property type="match status" value="1"/>
</dbReference>
<evidence type="ECO:0000256" key="3">
    <source>
        <dbReference type="ARBA" id="ARBA00022723"/>
    </source>
</evidence>
<keyword evidence="3 7" id="KW-0479">Metal-binding</keyword>
<accession>A0A9D7XF99</accession>
<dbReference type="PROSITE" id="PS00387">
    <property type="entry name" value="PPASE"/>
    <property type="match status" value="1"/>
</dbReference>
<organism evidence="8 9">
    <name type="scientific">Candidatus Defluviibacterium haderslevense</name>
    <dbReference type="NCBI Taxonomy" id="2981993"/>
    <lineage>
        <taxon>Bacteria</taxon>
        <taxon>Pseudomonadati</taxon>
        <taxon>Bacteroidota</taxon>
        <taxon>Saprospiria</taxon>
        <taxon>Saprospirales</taxon>
        <taxon>Saprospiraceae</taxon>
        <taxon>Candidatus Defluviibacterium</taxon>
    </lineage>
</organism>
<dbReference type="FunFam" id="3.90.80.10:FF:000003">
    <property type="entry name" value="Inorganic pyrophosphatase"/>
    <property type="match status" value="1"/>
</dbReference>
<dbReference type="HAMAP" id="MF_00209">
    <property type="entry name" value="Inorganic_PPase"/>
    <property type="match status" value="1"/>
</dbReference>
<feature type="binding site" evidence="7">
    <location>
        <position position="105"/>
    </location>
    <ligand>
        <name>Mg(2+)</name>
        <dbReference type="ChEBI" id="CHEBI:18420"/>
        <label>1</label>
    </ligand>
</feature>
<comment type="similarity">
    <text evidence="7">Belongs to the PPase family.</text>
</comment>
<dbReference type="Pfam" id="PF00719">
    <property type="entry name" value="Pyrophosphatase"/>
    <property type="match status" value="1"/>
</dbReference>
<comment type="subcellular location">
    <subcellularLocation>
        <location evidence="7">Cytoplasm</location>
    </subcellularLocation>
</comment>
<evidence type="ECO:0000256" key="7">
    <source>
        <dbReference type="HAMAP-Rule" id="MF_00209"/>
    </source>
</evidence>
<dbReference type="SUPFAM" id="SSF50324">
    <property type="entry name" value="Inorganic pyrophosphatase"/>
    <property type="match status" value="1"/>
</dbReference>
<dbReference type="EMBL" id="JADKFW010000010">
    <property type="protein sequence ID" value="MBK9718436.1"/>
    <property type="molecule type" value="Genomic_DNA"/>
</dbReference>
<keyword evidence="5 7" id="KW-0460">Magnesium</keyword>
<sequence>MYIKHPWHGVDPEWDQHHLLGLIEISKGLKSKYEIDKLSGLLKLDRVLHTSFEYPINYGFIPQTLGEDGDPLDILVLSQINIVPLCLVRCYVIGVMHMIDRGKGDDKIIAVAASDPSVNEIKTLDQLPKYLEAELRHFFQQYTVLENKQVTVNDFKGIDDARRIINEAVDRYQTSGFDGSEL</sequence>
<evidence type="ECO:0000256" key="6">
    <source>
        <dbReference type="ARBA" id="ARBA00047820"/>
    </source>
</evidence>
<dbReference type="GO" id="GO:0004427">
    <property type="term" value="F:inorganic diphosphate phosphatase activity"/>
    <property type="evidence" value="ECO:0007669"/>
    <property type="project" value="UniProtKB-UniRule"/>
</dbReference>
<feature type="binding site" evidence="7">
    <location>
        <position position="58"/>
    </location>
    <ligand>
        <name>substrate</name>
    </ligand>
</feature>
<name>A0A9D7XF99_9BACT</name>
<feature type="binding site" evidence="7">
    <location>
        <position position="142"/>
    </location>
    <ligand>
        <name>substrate</name>
    </ligand>
</feature>
<feature type="binding site" evidence="7">
    <location>
        <position position="73"/>
    </location>
    <ligand>
        <name>Mg(2+)</name>
        <dbReference type="ChEBI" id="CHEBI:18420"/>
        <label>1</label>
    </ligand>
</feature>
<dbReference type="Gene3D" id="3.90.80.10">
    <property type="entry name" value="Inorganic pyrophosphatase"/>
    <property type="match status" value="1"/>
</dbReference>
<keyword evidence="2 7" id="KW-0963">Cytoplasm</keyword>
<evidence type="ECO:0000256" key="5">
    <source>
        <dbReference type="ARBA" id="ARBA00022842"/>
    </source>
</evidence>
<comment type="catalytic activity">
    <reaction evidence="6 7">
        <text>diphosphate + H2O = 2 phosphate + H(+)</text>
        <dbReference type="Rhea" id="RHEA:24576"/>
        <dbReference type="ChEBI" id="CHEBI:15377"/>
        <dbReference type="ChEBI" id="CHEBI:15378"/>
        <dbReference type="ChEBI" id="CHEBI:33019"/>
        <dbReference type="ChEBI" id="CHEBI:43474"/>
        <dbReference type="EC" id="3.6.1.1"/>
    </reaction>
</comment>
<dbReference type="AlphaFoldDB" id="A0A9D7XF99"/>
<dbReference type="InterPro" id="IPR036649">
    <property type="entry name" value="Pyrophosphatase_sf"/>
</dbReference>
<feature type="binding site" evidence="7">
    <location>
        <position position="32"/>
    </location>
    <ligand>
        <name>substrate</name>
    </ligand>
</feature>
<evidence type="ECO:0000313" key="9">
    <source>
        <dbReference type="Proteomes" id="UP000808349"/>
    </source>
</evidence>
<evidence type="ECO:0000256" key="2">
    <source>
        <dbReference type="ARBA" id="ARBA00022490"/>
    </source>
</evidence>
<gene>
    <name evidence="7" type="primary">ppa</name>
    <name evidence="8" type="ORF">IPO85_13185</name>
</gene>
<feature type="binding site" evidence="7">
    <location>
        <position position="73"/>
    </location>
    <ligand>
        <name>Mg(2+)</name>
        <dbReference type="ChEBI" id="CHEBI:18420"/>
        <label>2</label>
    </ligand>
</feature>
<comment type="caution">
    <text evidence="8">The sequence shown here is derived from an EMBL/GenBank/DDBJ whole genome shotgun (WGS) entry which is preliminary data.</text>
</comment>
<dbReference type="EC" id="3.6.1.1" evidence="7"/>
<evidence type="ECO:0000256" key="4">
    <source>
        <dbReference type="ARBA" id="ARBA00022801"/>
    </source>
</evidence>
<evidence type="ECO:0000313" key="8">
    <source>
        <dbReference type="EMBL" id="MBK9718436.1"/>
    </source>
</evidence>
<proteinExistence type="inferred from homology"/>